<feature type="compositionally biased region" description="Polar residues" evidence="2">
    <location>
        <begin position="200"/>
        <end position="234"/>
    </location>
</feature>
<gene>
    <name evidence="3" type="ORF">PV09_01366</name>
</gene>
<proteinExistence type="predicted"/>
<feature type="coiled-coil region" evidence="1">
    <location>
        <begin position="335"/>
        <end position="362"/>
    </location>
</feature>
<feature type="compositionally biased region" description="Acidic residues" evidence="2">
    <location>
        <begin position="44"/>
        <end position="53"/>
    </location>
</feature>
<dbReference type="RefSeq" id="XP_016218332.1">
    <property type="nucleotide sequence ID" value="XM_016354237.1"/>
</dbReference>
<feature type="compositionally biased region" description="Pro residues" evidence="2">
    <location>
        <begin position="10"/>
        <end position="25"/>
    </location>
</feature>
<evidence type="ECO:0000256" key="1">
    <source>
        <dbReference type="SAM" id="Coils"/>
    </source>
</evidence>
<keyword evidence="4" id="KW-1185">Reference proteome</keyword>
<feature type="region of interest" description="Disordered" evidence="2">
    <location>
        <begin position="252"/>
        <end position="306"/>
    </location>
</feature>
<evidence type="ECO:0000313" key="3">
    <source>
        <dbReference type="EMBL" id="KIW08463.1"/>
    </source>
</evidence>
<keyword evidence="1" id="KW-0175">Coiled coil</keyword>
<dbReference type="HOGENOM" id="CLU_590797_0_0_1"/>
<feature type="compositionally biased region" description="Basic and acidic residues" evidence="2">
    <location>
        <begin position="77"/>
        <end position="86"/>
    </location>
</feature>
<dbReference type="EMBL" id="KN847531">
    <property type="protein sequence ID" value="KIW08463.1"/>
    <property type="molecule type" value="Genomic_DNA"/>
</dbReference>
<sequence>MSAFTTVNPVAPPAAPAVAAPPPPQEQQQNGQPSHSPVSHPEPEPEPMDDESVLSDVPPDTENMPLPMSATNYDGATEPHDQEPNPKKRKRYNDPPNEVHAELRRPQLPGQWYSKTPEQWEELSHLHKLIYSHVGRIEETDLGEEVEPCEACRKRGFKCMKYKQDHPEVEKLYKGNVRVGTSCTRCRRYRRTCALPGKKQNGTATTPSRPQSLTNGYNPPPSATSGEYKTQTVSGADGLDTWENTLLAAASGGSPLTSVASSPAEYNDPPTSLPPTANFQANQNNPSGRENAQSNNVDHDDSNQTVTKNTLLNRIKYLEFEIQELRASQSDFNKERDWNDQKRDLQAEIYRLREDQRKTREENWALQNKVIQLEKDFMAVRGADIERIMAEAELKVENRQLTARVQALTEQRRAGKAKVKELKKTNRRLRRRNAELEHGNATSDQSSGAAMPPRMDRRHSDLA</sequence>
<dbReference type="AlphaFoldDB" id="A0A0D2AP61"/>
<evidence type="ECO:0008006" key="5">
    <source>
        <dbReference type="Google" id="ProtNLM"/>
    </source>
</evidence>
<evidence type="ECO:0000256" key="2">
    <source>
        <dbReference type="SAM" id="MobiDB-lite"/>
    </source>
</evidence>
<dbReference type="GeneID" id="27309339"/>
<feature type="region of interest" description="Disordered" evidence="2">
    <location>
        <begin position="197"/>
        <end position="235"/>
    </location>
</feature>
<dbReference type="VEuPathDB" id="FungiDB:PV09_01366"/>
<dbReference type="InParanoid" id="A0A0D2AP61"/>
<feature type="compositionally biased region" description="Polar residues" evidence="2">
    <location>
        <begin position="274"/>
        <end position="296"/>
    </location>
</feature>
<feature type="region of interest" description="Disordered" evidence="2">
    <location>
        <begin position="1"/>
        <end position="107"/>
    </location>
</feature>
<organism evidence="3 4">
    <name type="scientific">Verruconis gallopava</name>
    <dbReference type="NCBI Taxonomy" id="253628"/>
    <lineage>
        <taxon>Eukaryota</taxon>
        <taxon>Fungi</taxon>
        <taxon>Dikarya</taxon>
        <taxon>Ascomycota</taxon>
        <taxon>Pezizomycotina</taxon>
        <taxon>Dothideomycetes</taxon>
        <taxon>Pleosporomycetidae</taxon>
        <taxon>Venturiales</taxon>
        <taxon>Sympoventuriaceae</taxon>
        <taxon>Verruconis</taxon>
    </lineage>
</organism>
<dbReference type="Proteomes" id="UP000053259">
    <property type="component" value="Unassembled WGS sequence"/>
</dbReference>
<accession>A0A0D2AP61</accession>
<evidence type="ECO:0000313" key="4">
    <source>
        <dbReference type="Proteomes" id="UP000053259"/>
    </source>
</evidence>
<protein>
    <recommendedName>
        <fullName evidence="5">Zn(2)-C6 fungal-type domain-containing protein</fullName>
    </recommendedName>
</protein>
<dbReference type="OrthoDB" id="5428252at2759"/>
<feature type="compositionally biased region" description="Basic and acidic residues" evidence="2">
    <location>
        <begin position="454"/>
        <end position="463"/>
    </location>
</feature>
<reference evidence="3 4" key="1">
    <citation type="submission" date="2015-01" db="EMBL/GenBank/DDBJ databases">
        <title>The Genome Sequence of Ochroconis gallopava CBS43764.</title>
        <authorList>
            <consortium name="The Broad Institute Genomics Platform"/>
            <person name="Cuomo C."/>
            <person name="de Hoog S."/>
            <person name="Gorbushina A."/>
            <person name="Stielow B."/>
            <person name="Teixiera M."/>
            <person name="Abouelleil A."/>
            <person name="Chapman S.B."/>
            <person name="Priest M."/>
            <person name="Young S.K."/>
            <person name="Wortman J."/>
            <person name="Nusbaum C."/>
            <person name="Birren B."/>
        </authorList>
    </citation>
    <scope>NUCLEOTIDE SEQUENCE [LARGE SCALE GENOMIC DNA]</scope>
    <source>
        <strain evidence="3 4">CBS 43764</strain>
    </source>
</reference>
<name>A0A0D2AP61_9PEZI</name>
<feature type="region of interest" description="Disordered" evidence="2">
    <location>
        <begin position="424"/>
        <end position="463"/>
    </location>
</feature>